<evidence type="ECO:0008006" key="3">
    <source>
        <dbReference type="Google" id="ProtNLM"/>
    </source>
</evidence>
<accession>A0A5S5BA77</accession>
<gene>
    <name evidence="1" type="ORF">A9A72_123166</name>
</gene>
<reference evidence="1 2" key="1">
    <citation type="submission" date="2019-07" db="EMBL/GenBank/DDBJ databases">
        <title>Deep subsurface shale carbon reservoir microbial communities from Ohio and West Virginia, USA.</title>
        <authorList>
            <person name="Wrighton K."/>
        </authorList>
    </citation>
    <scope>NUCLEOTIDE SEQUENCE [LARGE SCALE GENOMIC DNA]</scope>
    <source>
        <strain evidence="1 2">NP_8Ht</strain>
    </source>
</reference>
<proteinExistence type="predicted"/>
<dbReference type="AlphaFoldDB" id="A0A5S5BA77"/>
<comment type="caution">
    <text evidence="1">The sequence shown here is derived from an EMBL/GenBank/DDBJ whole genome shotgun (WGS) entry which is preliminary data.</text>
</comment>
<evidence type="ECO:0000313" key="1">
    <source>
        <dbReference type="EMBL" id="TYP63398.1"/>
    </source>
</evidence>
<protein>
    <recommendedName>
        <fullName evidence="3">GIY-YIG domain-containing protein</fullName>
    </recommendedName>
</protein>
<sequence length="152" mass="17133">MTHADSASFPAMDIRFSEIEQNVPALPGIYEIHTNDGEALKVGIGVNLRKRLIQHRRSRQSRLVLKPGGSWENPSDVRSTQSILAKHLYFAGCADGYDLRTEAGRQAFLEERCYIRFRVTSSRKQARSLELALEASGAFLFQGRVSRPLQRS</sequence>
<organism evidence="1 2">
    <name type="scientific">Stutzerimonas stutzeri</name>
    <name type="common">Pseudomonas stutzeri</name>
    <dbReference type="NCBI Taxonomy" id="316"/>
    <lineage>
        <taxon>Bacteria</taxon>
        <taxon>Pseudomonadati</taxon>
        <taxon>Pseudomonadota</taxon>
        <taxon>Gammaproteobacteria</taxon>
        <taxon>Pseudomonadales</taxon>
        <taxon>Pseudomonadaceae</taxon>
        <taxon>Stutzerimonas</taxon>
    </lineage>
</organism>
<evidence type="ECO:0000313" key="2">
    <source>
        <dbReference type="Proteomes" id="UP000324282"/>
    </source>
</evidence>
<dbReference type="Proteomes" id="UP000324282">
    <property type="component" value="Unassembled WGS sequence"/>
</dbReference>
<dbReference type="EMBL" id="VNHQ01000013">
    <property type="protein sequence ID" value="TYP63398.1"/>
    <property type="molecule type" value="Genomic_DNA"/>
</dbReference>
<name>A0A5S5BA77_STUST</name>
<dbReference type="RefSeq" id="WP_256061617.1">
    <property type="nucleotide sequence ID" value="NZ_JAMOIF010000004.1"/>
</dbReference>